<dbReference type="InParanoid" id="A0A165G4S0"/>
<gene>
    <name evidence="1" type="ORF">EXIGLDRAFT_720804</name>
</gene>
<evidence type="ECO:0000313" key="2">
    <source>
        <dbReference type="Proteomes" id="UP000077266"/>
    </source>
</evidence>
<name>A0A165G4S0_EXIGL</name>
<evidence type="ECO:0000313" key="1">
    <source>
        <dbReference type="EMBL" id="KZV89982.1"/>
    </source>
</evidence>
<accession>A0A165G4S0</accession>
<dbReference type="AlphaFoldDB" id="A0A165G4S0"/>
<organism evidence="1 2">
    <name type="scientific">Exidia glandulosa HHB12029</name>
    <dbReference type="NCBI Taxonomy" id="1314781"/>
    <lineage>
        <taxon>Eukaryota</taxon>
        <taxon>Fungi</taxon>
        <taxon>Dikarya</taxon>
        <taxon>Basidiomycota</taxon>
        <taxon>Agaricomycotina</taxon>
        <taxon>Agaricomycetes</taxon>
        <taxon>Auriculariales</taxon>
        <taxon>Exidiaceae</taxon>
        <taxon>Exidia</taxon>
    </lineage>
</organism>
<reference evidence="1 2" key="1">
    <citation type="journal article" date="2016" name="Mol. Biol. Evol.">
        <title>Comparative Genomics of Early-Diverging Mushroom-Forming Fungi Provides Insights into the Origins of Lignocellulose Decay Capabilities.</title>
        <authorList>
            <person name="Nagy L.G."/>
            <person name="Riley R."/>
            <person name="Tritt A."/>
            <person name="Adam C."/>
            <person name="Daum C."/>
            <person name="Floudas D."/>
            <person name="Sun H."/>
            <person name="Yadav J.S."/>
            <person name="Pangilinan J."/>
            <person name="Larsson K.H."/>
            <person name="Matsuura K."/>
            <person name="Barry K."/>
            <person name="Labutti K."/>
            <person name="Kuo R."/>
            <person name="Ohm R.A."/>
            <person name="Bhattacharya S.S."/>
            <person name="Shirouzu T."/>
            <person name="Yoshinaga Y."/>
            <person name="Martin F.M."/>
            <person name="Grigoriev I.V."/>
            <person name="Hibbett D.S."/>
        </authorList>
    </citation>
    <scope>NUCLEOTIDE SEQUENCE [LARGE SCALE GENOMIC DNA]</scope>
    <source>
        <strain evidence="1 2">HHB12029</strain>
    </source>
</reference>
<sequence length="645" mass="71324">MAVQSGSAPSATQILPHPVNETLYPCASSRPTLLFSPRYVRVLYLHLHRSRNLGLRRDRFSNDWRPNSWRIRASQTCSSIRRAALATPDLWTSVKIGPSVQQTYGKDELAEERAKNWTSFTGALSVINRSSGAGFEFPARAFVSFAASCLQDYSSIACVQDLLRRVTTLRFEPYSQGTVRFSSPGPVHEPPRAKDVLAPISASEWRSVADVLCTNAPLLEFLDIAVPRSLWSYVTEDTDCERRIPDDILAGEAGQLRTCRLDGFLVGRAPAFSCLTSFDYRPSPDTISRTDITRIMDQMPVLQTLGLCGRFPMDDRELASLPASRHQCLSRVALAIPNYVSDVASGPHVNDNVSCLVDFFREVCSRSDLHFIADFRQGRDIYFLGQTAPFPSHVSADIKPPRRIVATHDVSILQDDFVILLASHVRVLDGLLTTSTGGAIDCSFLVQVTIGDMYWPEFARLSVSAPQLKGICISLLLCSTAGTDVTDVESMFTATEARACPSLNCPALETFTVSCTSRSDRWGRGSCYMEMLQSADRGPTPFRCACRNGGIFSLTEVHALIINSIRLSVPLRQLRLMGVHATIDIDPVAAFLLITSIADDVLVSKDVAQEVLDVERLQKQQHEENAQFWAPSHSFDTLRTSAFTV</sequence>
<dbReference type="Proteomes" id="UP000077266">
    <property type="component" value="Unassembled WGS sequence"/>
</dbReference>
<dbReference type="EMBL" id="KV426059">
    <property type="protein sequence ID" value="KZV89982.1"/>
    <property type="molecule type" value="Genomic_DNA"/>
</dbReference>
<protein>
    <submittedName>
        <fullName evidence="1">Uncharacterized protein</fullName>
    </submittedName>
</protein>
<keyword evidence="2" id="KW-1185">Reference proteome</keyword>
<proteinExistence type="predicted"/>